<dbReference type="AlphaFoldDB" id="A0A7K4NKY8"/>
<evidence type="ECO:0000256" key="1">
    <source>
        <dbReference type="ARBA" id="ARBA00001946"/>
    </source>
</evidence>
<comment type="catalytic activity">
    <reaction evidence="15">
        <text>(2R,3R)-2,3-dihydroxy-3-methylpentanoate = (S)-3-methyl-2-oxopentanoate + H2O</text>
        <dbReference type="Rhea" id="RHEA:27694"/>
        <dbReference type="ChEBI" id="CHEBI:15377"/>
        <dbReference type="ChEBI" id="CHEBI:35146"/>
        <dbReference type="ChEBI" id="CHEBI:49258"/>
        <dbReference type="EC" id="4.2.1.9"/>
    </reaction>
</comment>
<dbReference type="UniPathway" id="UPA00047">
    <property type="reaction ID" value="UER00057"/>
</dbReference>
<dbReference type="InterPro" id="IPR050165">
    <property type="entry name" value="DHAD_IlvD/Edd"/>
</dbReference>
<evidence type="ECO:0000313" key="18">
    <source>
        <dbReference type="EMBL" id="NWK01961.1"/>
    </source>
</evidence>
<keyword evidence="3 15" id="KW-0028">Amino-acid biosynthesis</keyword>
<feature type="binding site" evidence="15">
    <location>
        <position position="80"/>
    </location>
    <ligand>
        <name>Mg(2+)</name>
        <dbReference type="ChEBI" id="CHEBI:18420"/>
    </ligand>
</feature>
<dbReference type="PANTHER" id="PTHR21000">
    <property type="entry name" value="DIHYDROXY-ACID DEHYDRATASE DAD"/>
    <property type="match status" value="1"/>
</dbReference>
<evidence type="ECO:0000259" key="17">
    <source>
        <dbReference type="Pfam" id="PF24877"/>
    </source>
</evidence>
<dbReference type="Proteomes" id="UP000529843">
    <property type="component" value="Unassembled WGS sequence"/>
</dbReference>
<sequence>MGISSRNVVEGTARAPHRAMYKAMGLTDDDLSKPFVGVCHTGNEATPCNIHLPELAQKAKNGVKDGGATPREFSTIAVSDGIAMGHEGMKSSLVSREVIADSIELMVRAHQYDALVGIAGCDKSLPGTMMAMARLNIPSVFVYGGTIMPGMLDGKELTVVDVYEAVGSYDAGKISLEELKNIENAACPNAGSCGGMFTANTMASISEAIGIALPGSASPPAEDDRRGKIVYETGKACTELLAQNIKPRDILTFESFENAITMLNAVGGSTNGILHLLALANEVGIKLTYDDFERIRKKTPHIADMKPGGGYVMNSLDKIGGIPLIMKKLLDNNLIHGNVLTVTGKTIEENIKQYKISTTDQQIVREVENPLHSAGTAVILHGNLAPEGAVIKTAGIEMTKFSGEAKVFDGEESAFDAVAKGEIKEGDVIVIRYEGPKGGPGMREMLATTAAIVGQGLGKKVAMITDGRFSGGTRGFMVGHVAPEAFVGGPIALVKDGDGIQINIETNNIQLNIPDGELTRRSQEWKKREPNYKSGALAKYAFLVGSAAKGATTDPSNYFDDKAQSDEYYTDVLK</sequence>
<dbReference type="GO" id="GO:0009097">
    <property type="term" value="P:isoleucine biosynthetic process"/>
    <property type="evidence" value="ECO:0007669"/>
    <property type="project" value="UniProtKB-UniRule"/>
</dbReference>
<evidence type="ECO:0000256" key="10">
    <source>
        <dbReference type="ARBA" id="ARBA00023304"/>
    </source>
</evidence>
<evidence type="ECO:0000256" key="13">
    <source>
        <dbReference type="ARBA" id="ARBA00029437"/>
    </source>
</evidence>
<reference evidence="18 19" key="1">
    <citation type="journal article" date="2019" name="Environ. Microbiol.">
        <title>Genomics insights into ecotype formation of ammonia-oxidizing archaea in the deep ocean.</title>
        <authorList>
            <person name="Wang Y."/>
            <person name="Huang J.M."/>
            <person name="Cui G.J."/>
            <person name="Nunoura T."/>
            <person name="Takaki Y."/>
            <person name="Li W.L."/>
            <person name="Li J."/>
            <person name="Gao Z.M."/>
            <person name="Takai K."/>
            <person name="Zhang A.Q."/>
            <person name="Stepanauskas R."/>
        </authorList>
    </citation>
    <scope>NUCLEOTIDE SEQUENCE [LARGE SCALE GENOMIC DNA]</scope>
    <source>
        <strain evidence="18 19">N8</strain>
    </source>
</reference>
<dbReference type="Pfam" id="PF00920">
    <property type="entry name" value="ILVD_EDD_N"/>
    <property type="match status" value="1"/>
</dbReference>
<dbReference type="GO" id="GO:0009099">
    <property type="term" value="P:L-valine biosynthetic process"/>
    <property type="evidence" value="ECO:0007669"/>
    <property type="project" value="UniProtKB-UniRule"/>
</dbReference>
<comment type="caution">
    <text evidence="15">Lacks conserved residue(s) required for the propagation of feature annotation.</text>
</comment>
<evidence type="ECO:0000256" key="11">
    <source>
        <dbReference type="ARBA" id="ARBA00029304"/>
    </source>
</evidence>
<comment type="caution">
    <text evidence="18">The sequence shown here is derived from an EMBL/GenBank/DDBJ whole genome shotgun (WGS) entry which is preliminary data.</text>
</comment>
<dbReference type="InterPro" id="IPR020558">
    <property type="entry name" value="DiOHA_6PGluconate_deHydtase_CS"/>
</dbReference>
<organism evidence="18 19">
    <name type="scientific">Marine Group I thaumarchaeote</name>
    <dbReference type="NCBI Taxonomy" id="2511932"/>
    <lineage>
        <taxon>Archaea</taxon>
        <taxon>Nitrososphaerota</taxon>
        <taxon>Marine Group I</taxon>
    </lineage>
</organism>
<dbReference type="InterPro" id="IPR000581">
    <property type="entry name" value="ILV_EDD_N"/>
</dbReference>
<accession>A0A7K4NKY8</accession>
<comment type="pathway">
    <text evidence="13 15">Amino-acid biosynthesis; L-isoleucine biosynthesis; L-isoleucine from 2-oxobutanoate: step 3/4.</text>
</comment>
<dbReference type="EMBL" id="JACAST010000007">
    <property type="protein sequence ID" value="NWK01961.1"/>
    <property type="molecule type" value="Genomic_DNA"/>
</dbReference>
<feature type="binding site" evidence="15">
    <location>
        <position position="444"/>
    </location>
    <ligand>
        <name>Mg(2+)</name>
        <dbReference type="ChEBI" id="CHEBI:18420"/>
    </ligand>
</feature>
<comment type="cofactor">
    <cofactor evidence="15">
        <name>[2Fe-2S] cluster</name>
        <dbReference type="ChEBI" id="CHEBI:190135"/>
    </cofactor>
    <text evidence="15">Binds 1 [2Fe-2S] cluster per subunit. This cluster acts as a Lewis acid cofactor.</text>
</comment>
<dbReference type="HAMAP" id="MF_00012">
    <property type="entry name" value="IlvD"/>
    <property type="match status" value="1"/>
</dbReference>
<dbReference type="GO" id="GO:0051537">
    <property type="term" value="F:2 iron, 2 sulfur cluster binding"/>
    <property type="evidence" value="ECO:0007669"/>
    <property type="project" value="UniProtKB-UniRule"/>
</dbReference>
<feature type="binding site" description="via carbamate group" evidence="15">
    <location>
        <position position="123"/>
    </location>
    <ligand>
        <name>Mg(2+)</name>
        <dbReference type="ChEBI" id="CHEBI:18420"/>
    </ligand>
</feature>
<comment type="pathway">
    <text evidence="12 15">Amino-acid biosynthesis; L-valine biosynthesis; L-valine from pyruvate: step 3/4.</text>
</comment>
<keyword evidence="4 15" id="KW-0001">2Fe-2S</keyword>
<keyword evidence="8 15" id="KW-0411">Iron-sulfur</keyword>
<comment type="subunit">
    <text evidence="15">Homodimer.</text>
</comment>
<dbReference type="UniPathway" id="UPA00049">
    <property type="reaction ID" value="UER00061"/>
</dbReference>
<feature type="domain" description="Dihydroxy-acid/6-phosphogluconate dehydratase C-terminal" evidence="17">
    <location>
        <begin position="362"/>
        <end position="551"/>
    </location>
</feature>
<comment type="function">
    <text evidence="15">Functions in the biosynthesis of branched-chain amino acids. Catalyzes the dehydration of (2R,3R)-2,3-dihydroxy-3-methylpentanoate (2,3-dihydroxy-3-methylvalerate) into 2-oxo-3-methylpentanoate (2-oxo-3-methylvalerate) and of (2R)-2,3-dihydroxy-3-methylbutanoate (2,3-dihydroxyisovalerate) into 2-oxo-3-methylbutanoate (2-oxoisovalerate), the penultimate precursor to L-isoleucine and L-valine, respectively.</text>
</comment>
<feature type="binding site" evidence="15">
    <location>
        <position position="48"/>
    </location>
    <ligand>
        <name>[2Fe-2S] cluster</name>
        <dbReference type="ChEBI" id="CHEBI:190135"/>
    </ligand>
</feature>
<gene>
    <name evidence="15 18" type="primary">ilvD</name>
    <name evidence="18" type="ORF">HX804_01445</name>
</gene>
<evidence type="ECO:0000259" key="16">
    <source>
        <dbReference type="Pfam" id="PF00920"/>
    </source>
</evidence>
<evidence type="ECO:0000313" key="19">
    <source>
        <dbReference type="Proteomes" id="UP000529843"/>
    </source>
</evidence>
<keyword evidence="10 15" id="KW-0100">Branched-chain amino acid biosynthesis</keyword>
<dbReference type="Gene3D" id="3.50.30.80">
    <property type="entry name" value="IlvD/EDD C-terminal domain-like"/>
    <property type="match status" value="1"/>
</dbReference>
<comment type="similarity">
    <text evidence="2 15">Belongs to the IlvD/Edd family.</text>
</comment>
<evidence type="ECO:0000256" key="8">
    <source>
        <dbReference type="ARBA" id="ARBA00023014"/>
    </source>
</evidence>
<dbReference type="NCBIfam" id="NF002068">
    <property type="entry name" value="PRK00911.1"/>
    <property type="match status" value="1"/>
</dbReference>
<dbReference type="SUPFAM" id="SSF143975">
    <property type="entry name" value="IlvD/EDD N-terminal domain-like"/>
    <property type="match status" value="1"/>
</dbReference>
<evidence type="ECO:0000256" key="15">
    <source>
        <dbReference type="HAMAP-Rule" id="MF_00012"/>
    </source>
</evidence>
<dbReference type="NCBIfam" id="TIGR00110">
    <property type="entry name" value="ilvD"/>
    <property type="match status" value="1"/>
</dbReference>
<evidence type="ECO:0000256" key="6">
    <source>
        <dbReference type="ARBA" id="ARBA00022842"/>
    </source>
</evidence>
<evidence type="ECO:0000256" key="2">
    <source>
        <dbReference type="ARBA" id="ARBA00006486"/>
    </source>
</evidence>
<dbReference type="SUPFAM" id="SSF52016">
    <property type="entry name" value="LeuD/IlvD-like"/>
    <property type="match status" value="1"/>
</dbReference>
<comment type="cofactor">
    <cofactor evidence="1 15">
        <name>Mg(2+)</name>
        <dbReference type="ChEBI" id="CHEBI:18420"/>
    </cofactor>
</comment>
<evidence type="ECO:0000256" key="9">
    <source>
        <dbReference type="ARBA" id="ARBA00023239"/>
    </source>
</evidence>
<evidence type="ECO:0000256" key="4">
    <source>
        <dbReference type="ARBA" id="ARBA00022714"/>
    </source>
</evidence>
<dbReference type="PROSITE" id="PS00886">
    <property type="entry name" value="ILVD_EDD_1"/>
    <property type="match status" value="1"/>
</dbReference>
<dbReference type="InterPro" id="IPR056740">
    <property type="entry name" value="ILV_EDD_C"/>
</dbReference>
<feature type="binding site" evidence="15">
    <location>
        <position position="122"/>
    </location>
    <ligand>
        <name>Mg(2+)</name>
        <dbReference type="ChEBI" id="CHEBI:18420"/>
    </ligand>
</feature>
<comment type="catalytic activity">
    <reaction evidence="11">
        <text>(2R)-2,3-dihydroxy-3-methylbutanoate = 3-methyl-2-oxobutanoate + H2O</text>
        <dbReference type="Rhea" id="RHEA:24809"/>
        <dbReference type="ChEBI" id="CHEBI:11851"/>
        <dbReference type="ChEBI" id="CHEBI:15377"/>
        <dbReference type="ChEBI" id="CHEBI:49072"/>
        <dbReference type="EC" id="4.2.1.9"/>
    </reaction>
    <physiologicalReaction direction="left-to-right" evidence="11">
        <dbReference type="Rhea" id="RHEA:24810"/>
    </physiologicalReaction>
</comment>
<feature type="active site" description="Proton acceptor" evidence="15">
    <location>
        <position position="470"/>
    </location>
</feature>
<dbReference type="Pfam" id="PF24877">
    <property type="entry name" value="ILV_EDD_C"/>
    <property type="match status" value="1"/>
</dbReference>
<dbReference type="PROSITE" id="PS00887">
    <property type="entry name" value="ILVD_EDD_2"/>
    <property type="match status" value="1"/>
</dbReference>
<keyword evidence="5 15" id="KW-0479">Metal-binding</keyword>
<evidence type="ECO:0000256" key="14">
    <source>
        <dbReference type="ARBA" id="ARBA00029490"/>
    </source>
</evidence>
<dbReference type="InterPro" id="IPR037237">
    <property type="entry name" value="IlvD/EDD_N"/>
</dbReference>
<dbReference type="FunFam" id="3.50.30.80:FF:000001">
    <property type="entry name" value="Dihydroxy-acid dehydratase"/>
    <property type="match status" value="1"/>
</dbReference>
<name>A0A7K4NKY8_9ARCH</name>
<feature type="modified residue" description="N6-carboxylysine" evidence="15">
    <location>
        <position position="123"/>
    </location>
</feature>
<protein>
    <recommendedName>
        <fullName evidence="14 15">Dihydroxy-acid dehydratase</fullName>
        <shortName evidence="15">DAD</shortName>
        <ecNumber evidence="14 15">4.2.1.9</ecNumber>
    </recommendedName>
</protein>
<evidence type="ECO:0000256" key="5">
    <source>
        <dbReference type="ARBA" id="ARBA00022723"/>
    </source>
</evidence>
<evidence type="ECO:0000256" key="7">
    <source>
        <dbReference type="ARBA" id="ARBA00023004"/>
    </source>
</evidence>
<dbReference type="GO" id="GO:0004160">
    <property type="term" value="F:dihydroxy-acid dehydratase activity"/>
    <property type="evidence" value="ECO:0007669"/>
    <property type="project" value="UniProtKB-UniRule"/>
</dbReference>
<dbReference type="PANTHER" id="PTHR21000:SF5">
    <property type="entry name" value="DIHYDROXY-ACID DEHYDRATASE, MITOCHONDRIAL"/>
    <property type="match status" value="1"/>
</dbReference>
<dbReference type="EC" id="4.2.1.9" evidence="14 15"/>
<evidence type="ECO:0000256" key="12">
    <source>
        <dbReference type="ARBA" id="ARBA00029436"/>
    </source>
</evidence>
<evidence type="ECO:0000256" key="3">
    <source>
        <dbReference type="ARBA" id="ARBA00022605"/>
    </source>
</evidence>
<keyword evidence="7 15" id="KW-0408">Iron</keyword>
<feature type="domain" description="Dihydroxy-acid/6-phosphogluconate dehydratase N-terminal" evidence="16">
    <location>
        <begin position="33"/>
        <end position="350"/>
    </location>
</feature>
<dbReference type="GO" id="GO:0000287">
    <property type="term" value="F:magnesium ion binding"/>
    <property type="evidence" value="ECO:0007669"/>
    <property type="project" value="UniProtKB-UniRule"/>
</dbReference>
<dbReference type="InterPro" id="IPR042096">
    <property type="entry name" value="Dihydro-acid_dehy_C"/>
</dbReference>
<keyword evidence="6 15" id="KW-0460">Magnesium</keyword>
<dbReference type="InterPro" id="IPR004404">
    <property type="entry name" value="DihydroxyA_deHydtase"/>
</dbReference>
<keyword evidence="9 15" id="KW-0456">Lyase</keyword>
<proteinExistence type="inferred from homology"/>